<dbReference type="InterPro" id="IPR044246">
    <property type="entry name" value="ZFP3-like"/>
</dbReference>
<dbReference type="AlphaFoldDB" id="A0A9Q0JCM4"/>
<dbReference type="PANTHER" id="PTHR47287">
    <property type="entry name" value="C2H2 AND C2HC ZINC FINGERS SUPERFAMILY PROTEIN"/>
    <property type="match status" value="1"/>
</dbReference>
<comment type="subcellular location">
    <subcellularLocation>
        <location evidence="1">Nucleus</location>
    </subcellularLocation>
</comment>
<dbReference type="Proteomes" id="UP001141552">
    <property type="component" value="Unassembled WGS sequence"/>
</dbReference>
<accession>A0A9Q0JCM4</accession>
<organism evidence="9 10">
    <name type="scientific">Turnera subulata</name>
    <dbReference type="NCBI Taxonomy" id="218843"/>
    <lineage>
        <taxon>Eukaryota</taxon>
        <taxon>Viridiplantae</taxon>
        <taxon>Streptophyta</taxon>
        <taxon>Embryophyta</taxon>
        <taxon>Tracheophyta</taxon>
        <taxon>Spermatophyta</taxon>
        <taxon>Magnoliopsida</taxon>
        <taxon>eudicotyledons</taxon>
        <taxon>Gunneridae</taxon>
        <taxon>Pentapetalae</taxon>
        <taxon>rosids</taxon>
        <taxon>fabids</taxon>
        <taxon>Malpighiales</taxon>
        <taxon>Passifloraceae</taxon>
        <taxon>Turnera</taxon>
    </lineage>
</organism>
<feature type="region of interest" description="Disordered" evidence="7">
    <location>
        <begin position="1"/>
        <end position="133"/>
    </location>
</feature>
<dbReference type="OrthoDB" id="1736050at2759"/>
<feature type="compositionally biased region" description="Basic and acidic residues" evidence="7">
    <location>
        <begin position="108"/>
        <end position="133"/>
    </location>
</feature>
<evidence type="ECO:0000256" key="2">
    <source>
        <dbReference type="ARBA" id="ARBA00022723"/>
    </source>
</evidence>
<evidence type="ECO:0000256" key="5">
    <source>
        <dbReference type="ARBA" id="ARBA00023242"/>
    </source>
</evidence>
<evidence type="ECO:0000256" key="3">
    <source>
        <dbReference type="ARBA" id="ARBA00022771"/>
    </source>
</evidence>
<keyword evidence="4" id="KW-0862">Zinc</keyword>
<protein>
    <recommendedName>
        <fullName evidence="8">C2H2-type domain-containing protein</fullName>
    </recommendedName>
</protein>
<keyword evidence="10" id="KW-1185">Reference proteome</keyword>
<feature type="domain" description="C2H2-type" evidence="8">
    <location>
        <begin position="138"/>
        <end position="165"/>
    </location>
</feature>
<reference evidence="9" key="2">
    <citation type="journal article" date="2023" name="Plants (Basel)">
        <title>Annotation of the Turnera subulata (Passifloraceae) Draft Genome Reveals the S-Locus Evolved after the Divergence of Turneroideae from Passifloroideae in a Stepwise Manner.</title>
        <authorList>
            <person name="Henning P.M."/>
            <person name="Roalson E.H."/>
            <person name="Mir W."/>
            <person name="McCubbin A.G."/>
            <person name="Shore J.S."/>
        </authorList>
    </citation>
    <scope>NUCLEOTIDE SEQUENCE</scope>
    <source>
        <strain evidence="9">F60SS</strain>
    </source>
</reference>
<dbReference type="PANTHER" id="PTHR47287:SF9">
    <property type="entry name" value="ZINC FINGER PROTEIN 4-LIKE"/>
    <property type="match status" value="1"/>
</dbReference>
<keyword evidence="5" id="KW-0539">Nucleus</keyword>
<evidence type="ECO:0000259" key="8">
    <source>
        <dbReference type="PROSITE" id="PS50157"/>
    </source>
</evidence>
<dbReference type="EMBL" id="JAKUCV010004159">
    <property type="protein sequence ID" value="KAJ4836312.1"/>
    <property type="molecule type" value="Genomic_DNA"/>
</dbReference>
<dbReference type="GO" id="GO:0005634">
    <property type="term" value="C:nucleus"/>
    <property type="evidence" value="ECO:0007669"/>
    <property type="project" value="UniProtKB-SubCell"/>
</dbReference>
<dbReference type="GO" id="GO:0009788">
    <property type="term" value="P:negative regulation of abscisic acid-activated signaling pathway"/>
    <property type="evidence" value="ECO:0007669"/>
    <property type="project" value="InterPro"/>
</dbReference>
<keyword evidence="2" id="KW-0479">Metal-binding</keyword>
<evidence type="ECO:0000256" key="1">
    <source>
        <dbReference type="ARBA" id="ARBA00004123"/>
    </source>
</evidence>
<sequence length="340" mass="36008">MEVTPQVTDLSSQSESSSISAASGGGSPPPPAAAPRSSSIGDDHRGSKPTNNLKMKEKICQVSTETSPPESSSRGVKLDLKLSSDGSNRESKLELTLFSSSGGGPSHANDHGHHLHHHEAMGETDRDPSKRGTESRVFSCNFCKREFSTSQALGGHQNAHKQERAIAKRRQGMDMGGLGHFPYYSYSSLSGFPHPYYGSLSRSSSSVLGVRMDSMIHKPSSAAAYPWASSIANRSGHGSGWLRSSPPHTMTQPSVDRLRIESLSSLGAGVGLHGAIPGGAPTNIRIGENPRTTVPLPSIFPLNINPLLRANTDNPPRAAADPPPSNKLKEAAGLDLTLKL</sequence>
<evidence type="ECO:0000256" key="4">
    <source>
        <dbReference type="ARBA" id="ARBA00022833"/>
    </source>
</evidence>
<feature type="compositionally biased region" description="Low complexity" evidence="7">
    <location>
        <begin position="310"/>
        <end position="320"/>
    </location>
</feature>
<proteinExistence type="predicted"/>
<dbReference type="GO" id="GO:0008270">
    <property type="term" value="F:zinc ion binding"/>
    <property type="evidence" value="ECO:0007669"/>
    <property type="project" value="UniProtKB-KW"/>
</dbReference>
<feature type="compositionally biased region" description="Low complexity" evidence="7">
    <location>
        <begin position="63"/>
        <end position="73"/>
    </location>
</feature>
<dbReference type="PROSITE" id="PS50157">
    <property type="entry name" value="ZINC_FINGER_C2H2_2"/>
    <property type="match status" value="1"/>
</dbReference>
<gene>
    <name evidence="9" type="ORF">Tsubulata_004542</name>
</gene>
<feature type="compositionally biased region" description="Low complexity" evidence="7">
    <location>
        <begin position="11"/>
        <end position="22"/>
    </location>
</feature>
<dbReference type="InterPro" id="IPR013087">
    <property type="entry name" value="Znf_C2H2_type"/>
</dbReference>
<name>A0A9Q0JCM4_9ROSI</name>
<evidence type="ECO:0000313" key="10">
    <source>
        <dbReference type="Proteomes" id="UP001141552"/>
    </source>
</evidence>
<keyword evidence="3 6" id="KW-0863">Zinc-finger</keyword>
<feature type="compositionally biased region" description="Polar residues" evidence="7">
    <location>
        <begin position="1"/>
        <end position="10"/>
    </location>
</feature>
<reference evidence="9" key="1">
    <citation type="submission" date="2022-02" db="EMBL/GenBank/DDBJ databases">
        <authorList>
            <person name="Henning P.M."/>
            <person name="McCubbin A.G."/>
            <person name="Shore J.S."/>
        </authorList>
    </citation>
    <scope>NUCLEOTIDE SEQUENCE</scope>
    <source>
        <strain evidence="9">F60SS</strain>
        <tissue evidence="9">Leaves</tissue>
    </source>
</reference>
<feature type="region of interest" description="Disordered" evidence="7">
    <location>
        <begin position="310"/>
        <end position="340"/>
    </location>
</feature>
<dbReference type="Gene3D" id="3.30.160.60">
    <property type="entry name" value="Classic Zinc Finger"/>
    <property type="match status" value="1"/>
</dbReference>
<comment type="caution">
    <text evidence="9">The sequence shown here is derived from an EMBL/GenBank/DDBJ whole genome shotgun (WGS) entry which is preliminary data.</text>
</comment>
<evidence type="ECO:0000313" key="9">
    <source>
        <dbReference type="EMBL" id="KAJ4836312.1"/>
    </source>
</evidence>
<evidence type="ECO:0000256" key="6">
    <source>
        <dbReference type="PROSITE-ProRule" id="PRU00042"/>
    </source>
</evidence>
<feature type="compositionally biased region" description="Basic and acidic residues" evidence="7">
    <location>
        <begin position="76"/>
        <end position="93"/>
    </location>
</feature>
<dbReference type="SUPFAM" id="SSF57667">
    <property type="entry name" value="beta-beta-alpha zinc fingers"/>
    <property type="match status" value="1"/>
</dbReference>
<dbReference type="PROSITE" id="PS00028">
    <property type="entry name" value="ZINC_FINGER_C2H2_1"/>
    <property type="match status" value="1"/>
</dbReference>
<evidence type="ECO:0000256" key="7">
    <source>
        <dbReference type="SAM" id="MobiDB-lite"/>
    </source>
</evidence>
<dbReference type="InterPro" id="IPR036236">
    <property type="entry name" value="Znf_C2H2_sf"/>
</dbReference>